<organism evidence="1 2">
    <name type="scientific">Thecamonas trahens ATCC 50062</name>
    <dbReference type="NCBI Taxonomy" id="461836"/>
    <lineage>
        <taxon>Eukaryota</taxon>
        <taxon>Apusozoa</taxon>
        <taxon>Apusomonadida</taxon>
        <taxon>Apusomonadidae</taxon>
        <taxon>Thecamonas</taxon>
    </lineage>
</organism>
<dbReference type="EMBL" id="GL349508">
    <property type="protein sequence ID" value="KNC55883.1"/>
    <property type="molecule type" value="Genomic_DNA"/>
</dbReference>
<dbReference type="Pfam" id="PF08843">
    <property type="entry name" value="AbiEii"/>
    <property type="match status" value="1"/>
</dbReference>
<accession>A0A0L0DWI3</accession>
<dbReference type="OrthoDB" id="10267184at2759"/>
<dbReference type="AlphaFoldDB" id="A0A0L0DWI3"/>
<protein>
    <recommendedName>
        <fullName evidence="3">Nucleotidyl transferase AbiEii/AbiGii toxin family protein</fullName>
    </recommendedName>
</protein>
<gene>
    <name evidence="1" type="ORF">AMSG_12441</name>
</gene>
<sequence length="305" mass="34094">MPTHLSASVRQRLTNRARERGEDVDLVFIRYALERLLYRLGTSGHWDRFILKGALLFILWTGEPYRATRDLDLLGFGERDIEALTTTFRALCDTPVEEDDGLEFITESVQVEPMRDEEGHPGARVRLEAQLASARLSVQVDIGFGDAVTPKAEEIESPSLLALPAPRIRAYPRETVVAEKYEAIVSLGMLNSRMKDFYDLWVLASSFPFDGQTLAPAVRVTFDRRGTALPEVTPVGLSDEFAGDRGKQQQWQAFQRRGRPALPPPALPDVVGSIREFLTPLTEALRQGQPFDRQWSEGGSPGVVT</sequence>
<keyword evidence="2" id="KW-1185">Reference proteome</keyword>
<reference evidence="1 2" key="1">
    <citation type="submission" date="2010-05" db="EMBL/GenBank/DDBJ databases">
        <title>The Genome Sequence of Thecamonas trahens ATCC 50062.</title>
        <authorList>
            <consortium name="The Broad Institute Genome Sequencing Platform"/>
            <person name="Russ C."/>
            <person name="Cuomo C."/>
            <person name="Shea T."/>
            <person name="Young S.K."/>
            <person name="Zeng Q."/>
            <person name="Koehrsen M."/>
            <person name="Haas B."/>
            <person name="Borodovsky M."/>
            <person name="Guigo R."/>
            <person name="Alvarado L."/>
            <person name="Berlin A."/>
            <person name="Bochicchio J."/>
            <person name="Borenstein D."/>
            <person name="Chapman S."/>
            <person name="Chen Z."/>
            <person name="Freedman E."/>
            <person name="Gellesch M."/>
            <person name="Goldberg J."/>
            <person name="Griggs A."/>
            <person name="Gujja S."/>
            <person name="Heilman E."/>
            <person name="Heiman D."/>
            <person name="Hepburn T."/>
            <person name="Howarth C."/>
            <person name="Jen D."/>
            <person name="Larson L."/>
            <person name="Mehta T."/>
            <person name="Park D."/>
            <person name="Pearson M."/>
            <person name="Roberts A."/>
            <person name="Saif S."/>
            <person name="Shenoy N."/>
            <person name="Sisk P."/>
            <person name="Stolte C."/>
            <person name="Sykes S."/>
            <person name="Thomson T."/>
            <person name="Walk T."/>
            <person name="White J."/>
            <person name="Yandava C."/>
            <person name="Burger G."/>
            <person name="Gray M.W."/>
            <person name="Holland P.W.H."/>
            <person name="King N."/>
            <person name="Lang F.B.F."/>
            <person name="Roger A.J."/>
            <person name="Ruiz-Trillo I."/>
            <person name="Lander E."/>
            <person name="Nusbaum C."/>
        </authorList>
    </citation>
    <scope>NUCLEOTIDE SEQUENCE [LARGE SCALE GENOMIC DNA]</scope>
    <source>
        <strain evidence="1 2">ATCC 50062</strain>
    </source>
</reference>
<evidence type="ECO:0000313" key="2">
    <source>
        <dbReference type="Proteomes" id="UP000054408"/>
    </source>
</evidence>
<name>A0A0L0DWI3_THETB</name>
<dbReference type="Proteomes" id="UP000054408">
    <property type="component" value="Unassembled WGS sequence"/>
</dbReference>
<evidence type="ECO:0008006" key="3">
    <source>
        <dbReference type="Google" id="ProtNLM"/>
    </source>
</evidence>
<proteinExistence type="predicted"/>
<evidence type="ECO:0000313" key="1">
    <source>
        <dbReference type="EMBL" id="KNC55883.1"/>
    </source>
</evidence>
<dbReference type="InterPro" id="IPR014942">
    <property type="entry name" value="AbiEii"/>
</dbReference>